<dbReference type="STRING" id="1233.SAMN05216387_10125"/>
<gene>
    <name evidence="1" type="ORF">SAMN05216387_10125</name>
</gene>
<evidence type="ECO:0000313" key="1">
    <source>
        <dbReference type="EMBL" id="SEK26866.1"/>
    </source>
</evidence>
<sequence>MLLSNGVCRVKQKPDVMISDMSGKDDGPQLICEVGSLHMYTS</sequence>
<evidence type="ECO:0000313" key="2">
    <source>
        <dbReference type="Proteomes" id="UP000198620"/>
    </source>
</evidence>
<protein>
    <submittedName>
        <fullName evidence="1">Uncharacterized protein</fullName>
    </submittedName>
</protein>
<dbReference type="EMBL" id="FOBH01000001">
    <property type="protein sequence ID" value="SEK26866.1"/>
    <property type="molecule type" value="Genomic_DNA"/>
</dbReference>
<reference evidence="1 2" key="1">
    <citation type="submission" date="2016-10" db="EMBL/GenBank/DDBJ databases">
        <authorList>
            <person name="de Groot N.N."/>
        </authorList>
    </citation>
    <scope>NUCLEOTIDE SEQUENCE [LARGE SCALE GENOMIC DNA]</scope>
    <source>
        <strain evidence="1 2">Nv1</strain>
    </source>
</reference>
<keyword evidence="2" id="KW-1185">Reference proteome</keyword>
<proteinExistence type="predicted"/>
<organism evidence="1 2">
    <name type="scientific">Nitrosovibrio tenuis</name>
    <dbReference type="NCBI Taxonomy" id="1233"/>
    <lineage>
        <taxon>Bacteria</taxon>
        <taxon>Pseudomonadati</taxon>
        <taxon>Pseudomonadota</taxon>
        <taxon>Betaproteobacteria</taxon>
        <taxon>Nitrosomonadales</taxon>
        <taxon>Nitrosomonadaceae</taxon>
        <taxon>Nitrosovibrio</taxon>
    </lineage>
</organism>
<name>A0A1H7FLA4_9PROT</name>
<accession>A0A1H7FLA4</accession>
<dbReference type="AlphaFoldDB" id="A0A1H7FLA4"/>
<dbReference type="Proteomes" id="UP000198620">
    <property type="component" value="Unassembled WGS sequence"/>
</dbReference>